<dbReference type="SUPFAM" id="SSF53098">
    <property type="entry name" value="Ribonuclease H-like"/>
    <property type="match status" value="1"/>
</dbReference>
<dbReference type="PANTHER" id="PTHR47331">
    <property type="entry name" value="PHD-TYPE DOMAIN-CONTAINING PROTEIN"/>
    <property type="match status" value="1"/>
</dbReference>
<dbReference type="InterPro" id="IPR040676">
    <property type="entry name" value="DUF5641"/>
</dbReference>
<dbReference type="PANTHER" id="PTHR47331:SF1">
    <property type="entry name" value="GAG-LIKE PROTEIN"/>
    <property type="match status" value="1"/>
</dbReference>
<feature type="coiled-coil region" evidence="1">
    <location>
        <begin position="295"/>
        <end position="322"/>
    </location>
</feature>
<dbReference type="RefSeq" id="XP_062713209.1">
    <property type="nucleotide sequence ID" value="XM_062857225.1"/>
</dbReference>
<reference evidence="5" key="1">
    <citation type="journal article" date="2015" name="Proc. Natl. Acad. Sci. U.S.A.">
        <title>Genome sequence of the Asian Tiger mosquito, Aedes albopictus, reveals insights into its biology, genetics, and evolution.</title>
        <authorList>
            <person name="Chen X.G."/>
            <person name="Jiang X."/>
            <person name="Gu J."/>
            <person name="Xu M."/>
            <person name="Wu Y."/>
            <person name="Deng Y."/>
            <person name="Zhang C."/>
            <person name="Bonizzoni M."/>
            <person name="Dermauw W."/>
            <person name="Vontas J."/>
            <person name="Armbruster P."/>
            <person name="Huang X."/>
            <person name="Yang Y."/>
            <person name="Zhang H."/>
            <person name="He W."/>
            <person name="Peng H."/>
            <person name="Liu Y."/>
            <person name="Wu K."/>
            <person name="Chen J."/>
            <person name="Lirakis M."/>
            <person name="Topalis P."/>
            <person name="Van Leeuwen T."/>
            <person name="Hall A.B."/>
            <person name="Jiang X."/>
            <person name="Thorpe C."/>
            <person name="Mueller R.L."/>
            <person name="Sun C."/>
            <person name="Waterhouse R.M."/>
            <person name="Yan G."/>
            <person name="Tu Z.J."/>
            <person name="Fang X."/>
            <person name="James A.A."/>
        </authorList>
    </citation>
    <scope>NUCLEOTIDE SEQUENCE [LARGE SCALE GENOMIC DNA]</scope>
    <source>
        <strain evidence="5">Foshan</strain>
    </source>
</reference>
<keyword evidence="1" id="KW-0175">Coiled coil</keyword>
<dbReference type="Pfam" id="PF00078">
    <property type="entry name" value="RVT_1"/>
    <property type="match status" value="1"/>
</dbReference>
<evidence type="ECO:0000256" key="2">
    <source>
        <dbReference type="SAM" id="MobiDB-lite"/>
    </source>
</evidence>
<dbReference type="SUPFAM" id="SSF56672">
    <property type="entry name" value="DNA/RNA polymerases"/>
    <property type="match status" value="1"/>
</dbReference>
<sequence>MRLEEERLFQQQQDERRRAAEERAAQEHREFLDKKYRLLEEVVSERSSREPPVRTFAFLDEGSELTLLDQELAENLSLDGAERPLCLRWTGGTERCEPNSRVYNLQIAGVREGSKRFVVSDVRSVKDLMLPPQTLDMDELSKQYPHLRNLPIDSYRDIRPRILIGTKHAHLGLVMKNREGEFGQPIAVKSRLGWTICGGNGLDHGANLHHYSFHICPCNSSSDDELHQAMKNYFSLDSLGTTKSDNMLVSAEDQRALSMLQTLTCRKDDRYESGLLWRYDDIRLPDSRLMALRRFRCLQNRMDKNEEQNTTLQAKIAEYLTKGYIRKLSEEELNQKVPRRWYLPGFPVTNPNKPGKVRIVWDAAASAHGTSLNSALLKGPDLLCSLLTILLQFRERRIALTGDIREMFHQVLIRAEDQLSQCFYWMNDREEIEVYAMQVMTFGACCSPSTAQFVKNINADRFKVEYPAAHQVITKSHYVDDMLLSVDTDEQAIKLAEDVKYVHGRGGFEIRNWISNSTKVLEALQGTDVNEKCLDLASELATEKVLGMWWNTTDDVFTYKVGWNRYDPALLGGQRRPTKREVLRVLMTIFDPLGLISHFLSYLKILLQQIWRSGVQWDEDIDSVAYDKWLTWLKVLPLVEHVRIPRCYNSQHLVSEIDEIQLHTMVDASENGTAAVCYIRFLKGETIFCSIVAAKCRVAPLKFTSIPRLELEAALIGARLAHTVEESLTIQFHRKLFWSDSRDVLCWINSDHRRYSQYVGHRISEILELSEIHEWRWVPGKQNPADDATKWSSPPELSSENRWFKGANFLWRTEADWPASPNRKGSTENELRSNLLVHHVLPESVICVNDFSSWERLLRVTAFVHRFTYNCRQKRMERPTNTGPLAANELCNAERSLIRLAQSESYPNEIMVLQNLPDEPESLTNNIPKTSSLYRLTPWLDSNGILRMRTRIAACHYATEDAKKPIILCRKHHTTSLIVAYYHKKYHHQNHETVINEIRQKFHIPRLRACYQQVRRNCQRCKNHHVAPSPPYMADLPPARLAAFTRPFTHAGIDYFGPIEVAVGRRVEKRWGMIVTCLTVRAIHLEVVHSLSTSSCIMALRNFMARRGTPQKVYSDRGTNFVGTNRELLQTNETINEHKYMEEFAKSGIEWVFNPPLSPHMGGSWERLIRTIKNNLMVVCSSRRPSDEVFRNLLIEVENTVNSRPLSHVPIDEHSAPALTPNHFLLGSSNGTKPFSHLDDSGATLRQNWITSQCLANQFWKRWISDYLPEITRRTKWFQRSKPIAIGDVVVIADPKMPRNCWPKGKIIGTKVSTDGQVRSATVRTSNGVYDRPATKLAVLDVQCVGK</sequence>
<protein>
    <recommendedName>
        <fullName evidence="3">Integrase catalytic domain-containing protein</fullName>
    </recommendedName>
</protein>
<name>A0ABM1YPI0_AEDAL</name>
<dbReference type="InterPro" id="IPR001584">
    <property type="entry name" value="Integrase_cat-core"/>
</dbReference>
<feature type="region of interest" description="Disordered" evidence="2">
    <location>
        <begin position="1"/>
        <end position="24"/>
    </location>
</feature>
<keyword evidence="5" id="KW-1185">Reference proteome</keyword>
<dbReference type="InterPro" id="IPR000477">
    <property type="entry name" value="RT_dom"/>
</dbReference>
<evidence type="ECO:0000313" key="5">
    <source>
        <dbReference type="Proteomes" id="UP000069940"/>
    </source>
</evidence>
<dbReference type="Gene3D" id="3.30.420.10">
    <property type="entry name" value="Ribonuclease H-like superfamily/Ribonuclease H"/>
    <property type="match status" value="1"/>
</dbReference>
<dbReference type="Pfam" id="PF18701">
    <property type="entry name" value="DUF5641"/>
    <property type="match status" value="1"/>
</dbReference>
<dbReference type="InterPro" id="IPR036397">
    <property type="entry name" value="RNaseH_sf"/>
</dbReference>
<evidence type="ECO:0000256" key="1">
    <source>
        <dbReference type="SAM" id="Coils"/>
    </source>
</evidence>
<organism evidence="4 5">
    <name type="scientific">Aedes albopictus</name>
    <name type="common">Asian tiger mosquito</name>
    <name type="synonym">Stegomyia albopicta</name>
    <dbReference type="NCBI Taxonomy" id="7160"/>
    <lineage>
        <taxon>Eukaryota</taxon>
        <taxon>Metazoa</taxon>
        <taxon>Ecdysozoa</taxon>
        <taxon>Arthropoda</taxon>
        <taxon>Hexapoda</taxon>
        <taxon>Insecta</taxon>
        <taxon>Pterygota</taxon>
        <taxon>Neoptera</taxon>
        <taxon>Endopterygota</taxon>
        <taxon>Diptera</taxon>
        <taxon>Nematocera</taxon>
        <taxon>Culicoidea</taxon>
        <taxon>Culicidae</taxon>
        <taxon>Culicinae</taxon>
        <taxon>Aedini</taxon>
        <taxon>Aedes</taxon>
        <taxon>Stegomyia</taxon>
    </lineage>
</organism>
<dbReference type="Proteomes" id="UP000069940">
    <property type="component" value="Unassembled WGS sequence"/>
</dbReference>
<dbReference type="InterPro" id="IPR008042">
    <property type="entry name" value="Retrotrans_Pao"/>
</dbReference>
<dbReference type="PROSITE" id="PS50994">
    <property type="entry name" value="INTEGRASE"/>
    <property type="match status" value="1"/>
</dbReference>
<accession>A0ABM1YPI0</accession>
<feature type="domain" description="Integrase catalytic" evidence="3">
    <location>
        <begin position="1043"/>
        <end position="1229"/>
    </location>
</feature>
<dbReference type="GeneID" id="134290168"/>
<dbReference type="InterPro" id="IPR012337">
    <property type="entry name" value="RNaseH-like_sf"/>
</dbReference>
<proteinExistence type="predicted"/>
<dbReference type="EnsemblMetazoa" id="AALFPA23_010972.R15483">
    <property type="protein sequence ID" value="AALFPA23_010972.P15483"/>
    <property type="gene ID" value="AALFPA23_010972"/>
</dbReference>
<evidence type="ECO:0000259" key="3">
    <source>
        <dbReference type="PROSITE" id="PS50994"/>
    </source>
</evidence>
<dbReference type="Gene3D" id="3.30.70.270">
    <property type="match status" value="1"/>
</dbReference>
<reference evidence="4" key="2">
    <citation type="submission" date="2025-05" db="UniProtKB">
        <authorList>
            <consortium name="EnsemblMetazoa"/>
        </authorList>
    </citation>
    <scope>IDENTIFICATION</scope>
    <source>
        <strain evidence="4">Foshan</strain>
    </source>
</reference>
<evidence type="ECO:0000313" key="4">
    <source>
        <dbReference type="EnsemblMetazoa" id="AALFPA23_010972.P15483"/>
    </source>
</evidence>
<dbReference type="InterPro" id="IPR043502">
    <property type="entry name" value="DNA/RNA_pol_sf"/>
</dbReference>
<dbReference type="Pfam" id="PF05380">
    <property type="entry name" value="Peptidase_A17"/>
    <property type="match status" value="1"/>
</dbReference>
<dbReference type="Gene3D" id="3.10.10.10">
    <property type="entry name" value="HIV Type 1 Reverse Transcriptase, subunit A, domain 1"/>
    <property type="match status" value="1"/>
</dbReference>
<dbReference type="InterPro" id="IPR043128">
    <property type="entry name" value="Rev_trsase/Diguanyl_cyclase"/>
</dbReference>